<proteinExistence type="predicted"/>
<comment type="caution">
    <text evidence="1">The sequence shown here is derived from an EMBL/GenBank/DDBJ whole genome shotgun (WGS) entry which is preliminary data.</text>
</comment>
<reference evidence="1" key="1">
    <citation type="submission" date="2020-06" db="EMBL/GenBank/DDBJ databases">
        <authorList>
            <consortium name="Plant Systems Biology data submission"/>
        </authorList>
    </citation>
    <scope>NUCLEOTIDE SEQUENCE</scope>
    <source>
        <strain evidence="1">D6</strain>
    </source>
</reference>
<dbReference type="Proteomes" id="UP001153069">
    <property type="component" value="Unassembled WGS sequence"/>
</dbReference>
<dbReference type="AlphaFoldDB" id="A0A9N8H908"/>
<protein>
    <submittedName>
        <fullName evidence="1">Uncharacterized protein</fullName>
    </submittedName>
</protein>
<evidence type="ECO:0000313" key="1">
    <source>
        <dbReference type="EMBL" id="CAB9504177.1"/>
    </source>
</evidence>
<name>A0A9N8H908_9STRA</name>
<organism evidence="1 2">
    <name type="scientific">Seminavis robusta</name>
    <dbReference type="NCBI Taxonomy" id="568900"/>
    <lineage>
        <taxon>Eukaryota</taxon>
        <taxon>Sar</taxon>
        <taxon>Stramenopiles</taxon>
        <taxon>Ochrophyta</taxon>
        <taxon>Bacillariophyta</taxon>
        <taxon>Bacillariophyceae</taxon>
        <taxon>Bacillariophycidae</taxon>
        <taxon>Naviculales</taxon>
        <taxon>Naviculaceae</taxon>
        <taxon>Seminavis</taxon>
    </lineage>
</organism>
<dbReference type="EMBL" id="CAICTM010000187">
    <property type="protein sequence ID" value="CAB9504177.1"/>
    <property type="molecule type" value="Genomic_DNA"/>
</dbReference>
<accession>A0A9N8H908</accession>
<keyword evidence="2" id="KW-1185">Reference proteome</keyword>
<gene>
    <name evidence="1" type="ORF">SEMRO_188_G081251.1</name>
</gene>
<sequence>MAWVVVRALDGDQPTGRASLRYWDDSNEGTTHLQGTISLLKWQDIKGYDRVVDGFDSFRFRVELSKVNGDAVPAGSSCDIDLPKGKWEIQQPTVKRSTHGNHSGLVVDISFALAPDNGVKRIKLMLPVVCGNEECARLFFSAILHADQRHVK</sequence>
<evidence type="ECO:0000313" key="2">
    <source>
        <dbReference type="Proteomes" id="UP001153069"/>
    </source>
</evidence>